<keyword evidence="2" id="KW-0378">Hydrolase</keyword>
<evidence type="ECO:0000259" key="1">
    <source>
        <dbReference type="PROSITE" id="PS51746"/>
    </source>
</evidence>
<dbReference type="RefSeq" id="WP_011265078.1">
    <property type="nucleotide sequence ID" value="NC_006908.1"/>
</dbReference>
<dbReference type="EC" id="3.1.3.16" evidence="2"/>
<dbReference type="SMART" id="SM00332">
    <property type="entry name" value="PP2Cc"/>
    <property type="match status" value="1"/>
</dbReference>
<dbReference type="InterPro" id="IPR015655">
    <property type="entry name" value="PP2C"/>
</dbReference>
<dbReference type="Pfam" id="PF13672">
    <property type="entry name" value="PP2C_2"/>
    <property type="match status" value="1"/>
</dbReference>
<gene>
    <name evidence="2" type="ordered locus">MMOB5580</name>
</gene>
<sequence>MKFKYTVLTNIGVVRKENQDRAKILENEEVVFAILCDGMGGHFGGSIAAEISIKTFENFFNARFPKNVKNETNVYFEWVKEALKNLKDAMLKEANGDAKKMDMGTTMTAAIIFKNTHNIIIFNIGDSRAYIYNGFLHQITVDQNLTNYYIKEKKWNEFEASKIPGGSALVSSIGPNKKTNVEIFQVDRSEANIPKYVVLTSDGVHDYVTKDYFEKIVGSNNLSLEQKSDLLIKEAIKGHSTDNLTIAIVEVPNGY</sequence>
<accession>Q6KH86</accession>
<dbReference type="CDD" id="cd00143">
    <property type="entry name" value="PP2Cc"/>
    <property type="match status" value="1"/>
</dbReference>
<dbReference type="Gene3D" id="3.60.40.10">
    <property type="entry name" value="PPM-type phosphatase domain"/>
    <property type="match status" value="1"/>
</dbReference>
<dbReference type="STRING" id="267748.MMOB5580"/>
<dbReference type="EMBL" id="AE017308">
    <property type="protein sequence ID" value="AAT28044.1"/>
    <property type="molecule type" value="Genomic_DNA"/>
</dbReference>
<reference evidence="2 3" key="1">
    <citation type="journal article" date="2004" name="Genome Res.">
        <title>The complete genome and proteome of Mycoplasma mobile.</title>
        <authorList>
            <person name="Jaffe J.D."/>
            <person name="Stange-Thomann N."/>
            <person name="Smith C."/>
            <person name="DeCaprio D."/>
            <person name="Fisher S."/>
            <person name="Butler J."/>
            <person name="Calvo S."/>
            <person name="Elkins T."/>
            <person name="FitzGerald M.G."/>
            <person name="Hafez N."/>
            <person name="Kodira C.D."/>
            <person name="Major J."/>
            <person name="Wang S."/>
            <person name="Wilkinson J."/>
            <person name="Nicol R."/>
            <person name="Nusbaum C."/>
            <person name="Birren B."/>
            <person name="Berg H.C."/>
            <person name="Church G.M."/>
        </authorList>
    </citation>
    <scope>NUCLEOTIDE SEQUENCE [LARGE SCALE GENOMIC DNA]</scope>
    <source>
        <strain evidence="3">ATCC 43663 / 163K / NCTC 11711</strain>
    </source>
</reference>
<dbReference type="InterPro" id="IPR001932">
    <property type="entry name" value="PPM-type_phosphatase-like_dom"/>
</dbReference>
<dbReference type="PANTHER" id="PTHR47992">
    <property type="entry name" value="PROTEIN PHOSPHATASE"/>
    <property type="match status" value="1"/>
</dbReference>
<name>Q6KH86_MYCM1</name>
<dbReference type="OrthoDB" id="9801841at2"/>
<dbReference type="KEGG" id="mmo:MMOB5580"/>
<dbReference type="AlphaFoldDB" id="Q6KH86"/>
<evidence type="ECO:0000313" key="3">
    <source>
        <dbReference type="Proteomes" id="UP000009072"/>
    </source>
</evidence>
<feature type="domain" description="PPM-type phosphatase" evidence="1">
    <location>
        <begin position="4"/>
        <end position="251"/>
    </location>
</feature>
<dbReference type="GO" id="GO:0004722">
    <property type="term" value="F:protein serine/threonine phosphatase activity"/>
    <property type="evidence" value="ECO:0007669"/>
    <property type="project" value="UniProtKB-EC"/>
</dbReference>
<dbReference type="HOGENOM" id="CLU_034545_4_1_14"/>
<dbReference type="SUPFAM" id="SSF81606">
    <property type="entry name" value="PP2C-like"/>
    <property type="match status" value="1"/>
</dbReference>
<protein>
    <submittedName>
        <fullName evidence="2">Phosphoprotein ser/thr phosphatase</fullName>
        <ecNumber evidence="2">3.1.3.16</ecNumber>
    </submittedName>
</protein>
<keyword evidence="3" id="KW-1185">Reference proteome</keyword>
<dbReference type="InterPro" id="IPR036457">
    <property type="entry name" value="PPM-type-like_dom_sf"/>
</dbReference>
<dbReference type="PROSITE" id="PS51746">
    <property type="entry name" value="PPM_2"/>
    <property type="match status" value="1"/>
</dbReference>
<evidence type="ECO:0000313" key="2">
    <source>
        <dbReference type="EMBL" id="AAT28044.1"/>
    </source>
</evidence>
<dbReference type="Proteomes" id="UP000009072">
    <property type="component" value="Chromosome"/>
</dbReference>
<proteinExistence type="predicted"/>
<dbReference type="SMART" id="SM00331">
    <property type="entry name" value="PP2C_SIG"/>
    <property type="match status" value="1"/>
</dbReference>
<organism evidence="2 3">
    <name type="scientific">Mycoplasma mobile (strain ATCC 43663 / 163K / NCTC 11711)</name>
    <name type="common">Mesomycoplasma mobile</name>
    <dbReference type="NCBI Taxonomy" id="267748"/>
    <lineage>
        <taxon>Bacteria</taxon>
        <taxon>Bacillati</taxon>
        <taxon>Mycoplasmatota</taxon>
        <taxon>Mycoplasmoidales</taxon>
        <taxon>Metamycoplasmataceae</taxon>
        <taxon>Mesomycoplasma</taxon>
    </lineage>
</organism>
<dbReference type="eggNOG" id="COG0631">
    <property type="taxonomic scope" value="Bacteria"/>
</dbReference>